<dbReference type="Proteomes" id="UP001214441">
    <property type="component" value="Unassembled WGS sequence"/>
</dbReference>
<dbReference type="GO" id="GO:0016787">
    <property type="term" value="F:hydrolase activity"/>
    <property type="evidence" value="ECO:0007669"/>
    <property type="project" value="UniProtKB-KW"/>
</dbReference>
<name>A0ABT6ZVT9_9ACTN</name>
<dbReference type="SFLD" id="SFLDG01129">
    <property type="entry name" value="C1.5:_HAD__Beta-PGM__Phosphata"/>
    <property type="match status" value="1"/>
</dbReference>
<accession>A0ABT6ZVT9</accession>
<organism evidence="2 3">
    <name type="scientific">Streptomyces iconiensis</name>
    <dbReference type="NCBI Taxonomy" id="1384038"/>
    <lineage>
        <taxon>Bacteria</taxon>
        <taxon>Bacillati</taxon>
        <taxon>Actinomycetota</taxon>
        <taxon>Actinomycetes</taxon>
        <taxon>Kitasatosporales</taxon>
        <taxon>Streptomycetaceae</taxon>
        <taxon>Streptomyces</taxon>
    </lineage>
</organism>
<proteinExistence type="predicted"/>
<feature type="region of interest" description="Disordered" evidence="1">
    <location>
        <begin position="253"/>
        <end position="297"/>
    </location>
</feature>
<reference evidence="2 3" key="1">
    <citation type="submission" date="2023-05" db="EMBL/GenBank/DDBJ databases">
        <title>Streptantibioticus silvisoli sp. nov., acidotolerant actinomycetes 1 from pine litter.</title>
        <authorList>
            <person name="Swiecimska M."/>
            <person name="Golinska P."/>
            <person name="Sangal V."/>
            <person name="Wachnowicz B."/>
            <person name="Goodfellow M."/>
        </authorList>
    </citation>
    <scope>NUCLEOTIDE SEQUENCE [LARGE SCALE GENOMIC DNA]</scope>
    <source>
        <strain evidence="2 3">DSM 42109</strain>
    </source>
</reference>
<dbReference type="NCBIfam" id="TIGR01509">
    <property type="entry name" value="HAD-SF-IA-v3"/>
    <property type="match status" value="1"/>
</dbReference>
<evidence type="ECO:0000313" key="2">
    <source>
        <dbReference type="EMBL" id="MDJ1132746.1"/>
    </source>
</evidence>
<keyword evidence="2" id="KW-0378">Hydrolase</keyword>
<dbReference type="Gene3D" id="1.10.150.240">
    <property type="entry name" value="Putative phosphatase, domain 2"/>
    <property type="match status" value="1"/>
</dbReference>
<dbReference type="InterPro" id="IPR036412">
    <property type="entry name" value="HAD-like_sf"/>
</dbReference>
<dbReference type="PANTHER" id="PTHR18901">
    <property type="entry name" value="2-DEOXYGLUCOSE-6-PHOSPHATE PHOSPHATASE 2"/>
    <property type="match status" value="1"/>
</dbReference>
<dbReference type="EMBL" id="JANCPR020000010">
    <property type="protein sequence ID" value="MDJ1132746.1"/>
    <property type="molecule type" value="Genomic_DNA"/>
</dbReference>
<dbReference type="SFLD" id="SFLDS00003">
    <property type="entry name" value="Haloacid_Dehalogenase"/>
    <property type="match status" value="1"/>
</dbReference>
<dbReference type="InterPro" id="IPR006439">
    <property type="entry name" value="HAD-SF_hydro_IA"/>
</dbReference>
<dbReference type="SUPFAM" id="SSF56784">
    <property type="entry name" value="HAD-like"/>
    <property type="match status" value="1"/>
</dbReference>
<dbReference type="Pfam" id="PF00702">
    <property type="entry name" value="Hydrolase"/>
    <property type="match status" value="1"/>
</dbReference>
<feature type="region of interest" description="Disordered" evidence="1">
    <location>
        <begin position="62"/>
        <end position="95"/>
    </location>
</feature>
<dbReference type="RefSeq" id="WP_274040100.1">
    <property type="nucleotide sequence ID" value="NZ_JANCPR020000010.1"/>
</dbReference>
<dbReference type="InterPro" id="IPR023214">
    <property type="entry name" value="HAD_sf"/>
</dbReference>
<dbReference type="PANTHER" id="PTHR18901:SF38">
    <property type="entry name" value="PSEUDOURIDINE-5'-PHOSPHATASE"/>
    <property type="match status" value="1"/>
</dbReference>
<evidence type="ECO:0000256" key="1">
    <source>
        <dbReference type="SAM" id="MobiDB-lite"/>
    </source>
</evidence>
<sequence>MTVDRAPGAEVAPGALLFDFDGLICDTERAGHRAWQEIYGECGLEFPSALWRSMVGRADGEQRAAEHLAERVGGSAEGAQGGAATPAAGASGPSARFPAALQGTAALVARRKALKHELCAREPLRPGVRALLDAARAAGVPAAVVSSAPHAWVAPHLERLGVRGHFVLLATGGMTARNKPHPDLYELALSRLGCDPAHAVAFEDSAIGVRAARAAGVRCVAVPNGVGDPAELAHADAVLTSLADYDLSGHAATRRAQGASRRGAGHRATSHDTPAAETVPPAARSAEHSRTEGTPAA</sequence>
<comment type="caution">
    <text evidence="2">The sequence shown here is derived from an EMBL/GenBank/DDBJ whole genome shotgun (WGS) entry which is preliminary data.</text>
</comment>
<feature type="compositionally biased region" description="Low complexity" evidence="1">
    <location>
        <begin position="82"/>
        <end position="95"/>
    </location>
</feature>
<dbReference type="Gene3D" id="3.40.50.1000">
    <property type="entry name" value="HAD superfamily/HAD-like"/>
    <property type="match status" value="1"/>
</dbReference>
<keyword evidence="3" id="KW-1185">Reference proteome</keyword>
<gene>
    <name evidence="2" type="ORF">NMN56_012435</name>
</gene>
<dbReference type="InterPro" id="IPR023198">
    <property type="entry name" value="PGP-like_dom2"/>
</dbReference>
<protein>
    <submittedName>
        <fullName evidence="2">HAD-IA family hydrolase</fullName>
    </submittedName>
</protein>
<evidence type="ECO:0000313" key="3">
    <source>
        <dbReference type="Proteomes" id="UP001214441"/>
    </source>
</evidence>